<evidence type="ECO:0000256" key="2">
    <source>
        <dbReference type="ARBA" id="ARBA00009387"/>
    </source>
</evidence>
<dbReference type="PANTHER" id="PTHR37423">
    <property type="entry name" value="SOLUBLE LYTIC MUREIN TRANSGLYCOSYLASE-RELATED"/>
    <property type="match status" value="1"/>
</dbReference>
<dbReference type="Gene3D" id="1.25.20.10">
    <property type="entry name" value="Bacterial muramidases"/>
    <property type="match status" value="1"/>
</dbReference>
<evidence type="ECO:0000256" key="1">
    <source>
        <dbReference type="ARBA" id="ARBA00007734"/>
    </source>
</evidence>
<comment type="similarity">
    <text evidence="2">Belongs to the virb1 family.</text>
</comment>
<dbReference type="Gene3D" id="1.10.530.10">
    <property type="match status" value="1"/>
</dbReference>
<evidence type="ECO:0000313" key="7">
    <source>
        <dbReference type="Proteomes" id="UP001165575"/>
    </source>
</evidence>
<organism evidence="6 7">
    <name type="scientific">Bombella pollinis</name>
    <dbReference type="NCBI Taxonomy" id="2967337"/>
    <lineage>
        <taxon>Bacteria</taxon>
        <taxon>Pseudomonadati</taxon>
        <taxon>Pseudomonadota</taxon>
        <taxon>Alphaproteobacteria</taxon>
        <taxon>Acetobacterales</taxon>
        <taxon>Acetobacteraceae</taxon>
        <taxon>Bombella</taxon>
    </lineage>
</organism>
<reference evidence="6 7" key="1">
    <citation type="submission" date="2022-07" db="EMBL/GenBank/DDBJ databases">
        <title>Bombella genomes.</title>
        <authorList>
            <person name="Harer L."/>
            <person name="Styblova S."/>
            <person name="Ehrmann M."/>
        </authorList>
    </citation>
    <scope>NUCLEOTIDE SEQUENCE [LARGE SCALE GENOMIC DNA]</scope>
    <source>
        <strain evidence="6 7">TMW 2.2556</strain>
    </source>
</reference>
<protein>
    <submittedName>
        <fullName evidence="6">Transglycosylase SLT domain-containing protein</fullName>
    </submittedName>
</protein>
<evidence type="ECO:0000259" key="5">
    <source>
        <dbReference type="Pfam" id="PF01464"/>
    </source>
</evidence>
<dbReference type="PANTHER" id="PTHR37423:SF2">
    <property type="entry name" value="MEMBRANE-BOUND LYTIC MUREIN TRANSGLYCOSYLASE C"/>
    <property type="match status" value="1"/>
</dbReference>
<feature type="compositionally biased region" description="Basic and acidic residues" evidence="4">
    <location>
        <begin position="7"/>
        <end position="17"/>
    </location>
</feature>
<evidence type="ECO:0000256" key="3">
    <source>
        <dbReference type="ARBA" id="ARBA00022729"/>
    </source>
</evidence>
<comment type="caution">
    <text evidence="6">The sequence shown here is derived from an EMBL/GenBank/DDBJ whole genome shotgun (WGS) entry which is preliminary data.</text>
</comment>
<dbReference type="PROSITE" id="PS00922">
    <property type="entry name" value="TRANSGLYCOSYLASE"/>
    <property type="match status" value="1"/>
</dbReference>
<dbReference type="EMBL" id="JANIDX010000006">
    <property type="protein sequence ID" value="MCX5620134.1"/>
    <property type="molecule type" value="Genomic_DNA"/>
</dbReference>
<dbReference type="InterPro" id="IPR008258">
    <property type="entry name" value="Transglycosylase_SLT_dom_1"/>
</dbReference>
<name>A0ABT3WPI6_9PROT</name>
<keyword evidence="3" id="KW-0732">Signal</keyword>
<dbReference type="InterPro" id="IPR008939">
    <property type="entry name" value="Lytic_TGlycosylase_superhlx_U"/>
</dbReference>
<evidence type="ECO:0000256" key="4">
    <source>
        <dbReference type="SAM" id="MobiDB-lite"/>
    </source>
</evidence>
<evidence type="ECO:0000313" key="6">
    <source>
        <dbReference type="EMBL" id="MCX5620134.1"/>
    </source>
</evidence>
<dbReference type="InterPro" id="IPR023346">
    <property type="entry name" value="Lysozyme-like_dom_sf"/>
</dbReference>
<comment type="similarity">
    <text evidence="1">Belongs to the transglycosylase Slt family.</text>
</comment>
<keyword evidence="7" id="KW-1185">Reference proteome</keyword>
<feature type="region of interest" description="Disordered" evidence="4">
    <location>
        <begin position="1"/>
        <end position="29"/>
    </location>
</feature>
<gene>
    <name evidence="6" type="ORF">NQF89_06835</name>
</gene>
<dbReference type="Pfam" id="PF01464">
    <property type="entry name" value="SLT"/>
    <property type="match status" value="1"/>
</dbReference>
<proteinExistence type="inferred from homology"/>
<feature type="domain" description="Transglycosylase SLT" evidence="5">
    <location>
        <begin position="428"/>
        <end position="550"/>
    </location>
</feature>
<dbReference type="SUPFAM" id="SSF53955">
    <property type="entry name" value="Lysozyme-like"/>
    <property type="match status" value="1"/>
</dbReference>
<sequence length="612" mass="67182">MSLPSHVPEHFEGERHGASPHPIGEASLPRPLPAAVAERYRALFTAVREGDVTRLEALNYASGPDSTAERLLLPDYLAERYLSTIFHPSVAELSSWLQHYASLPDAPFIQRKLDDMRRGGDASTTADLPSGYDNVADLHRVEKAVPFSQTLVRNSRLDRALMDEASQGVAGAQRAVAQLKSTPGMTASYAAQLHGEIAMQLLSQGETRSALRIGANGLDVGHYKVGFPAFVAGLAAWREGYTDAAYDLFENAANAEQTDGEIQAAASFWAGRVAERQGKANLYHTWLHRASTQSESFYGLLAGRMLHDDHTAETALSGVLSHIGLAGAAQTSLSEVDINVVSSMEEGPHFFALLQVGEQGRAEMLARQMWQDALVDPVRAHSLQLVVQKAGMLALAEQMQHALERLDHNELKEVLGPLPELHPYNGFRLSSALVYAVARMESNFDASAASSAGAYGMMQVRPVTAGLVNEQYHLPQAVPTSAGGRFYQEMQRRLREPGYNLEVGQLYMLYLARNIGQNEPNNEASLLKVLASYNAGPQAINRWQSGQRGLQDPLMFIECLPSPETRRYVRNVLTNDWVYGRRLHVATPSLIALAAGHWPSFREEEEEHDSPS</sequence>
<accession>A0ABT3WPI6</accession>
<dbReference type="RefSeq" id="WP_196424778.1">
    <property type="nucleotide sequence ID" value="NZ_JANIDX010000006.1"/>
</dbReference>
<dbReference type="SUPFAM" id="SSF48435">
    <property type="entry name" value="Bacterial muramidases"/>
    <property type="match status" value="1"/>
</dbReference>
<dbReference type="InterPro" id="IPR000189">
    <property type="entry name" value="Transglyc_AS"/>
</dbReference>
<dbReference type="Proteomes" id="UP001165575">
    <property type="component" value="Unassembled WGS sequence"/>
</dbReference>